<keyword evidence="6" id="KW-0028">Amino-acid biosynthesis</keyword>
<dbReference type="InterPro" id="IPR001926">
    <property type="entry name" value="TrpB-like_PALP"/>
</dbReference>
<comment type="catalytic activity">
    <reaction evidence="9">
        <text>O-phospho-L-homoserine + H2O = L-threonine + phosphate</text>
        <dbReference type="Rhea" id="RHEA:10840"/>
        <dbReference type="ChEBI" id="CHEBI:15377"/>
        <dbReference type="ChEBI" id="CHEBI:43474"/>
        <dbReference type="ChEBI" id="CHEBI:57590"/>
        <dbReference type="ChEBI" id="CHEBI:57926"/>
        <dbReference type="EC" id="4.2.3.1"/>
    </reaction>
</comment>
<evidence type="ECO:0000256" key="7">
    <source>
        <dbReference type="ARBA" id="ARBA00022697"/>
    </source>
</evidence>
<feature type="domain" description="Tryptophan synthase beta chain-like PALP" evidence="12">
    <location>
        <begin position="83"/>
        <end position="403"/>
    </location>
</feature>
<dbReference type="SUPFAM" id="SSF53686">
    <property type="entry name" value="Tryptophan synthase beta subunit-like PLP-dependent enzymes"/>
    <property type="match status" value="1"/>
</dbReference>
<dbReference type="Gene3D" id="3.90.1380.10">
    <property type="entry name" value="Threonine synthase, N-terminal domain"/>
    <property type="match status" value="1"/>
</dbReference>
<dbReference type="GO" id="GO:0005737">
    <property type="term" value="C:cytoplasm"/>
    <property type="evidence" value="ECO:0007669"/>
    <property type="project" value="TreeGrafter"/>
</dbReference>
<accession>A0A3D8IZ62</accession>
<evidence type="ECO:0000256" key="4">
    <source>
        <dbReference type="ARBA" id="ARBA00013028"/>
    </source>
</evidence>
<keyword evidence="14" id="KW-1185">Reference proteome</keyword>
<keyword evidence="8 11" id="KW-0663">Pyridoxal phosphate</keyword>
<evidence type="ECO:0000256" key="11">
    <source>
        <dbReference type="PIRSR" id="PIRSR604450-51"/>
    </source>
</evidence>
<evidence type="ECO:0000313" key="13">
    <source>
        <dbReference type="EMBL" id="RDU70353.1"/>
    </source>
</evidence>
<comment type="similarity">
    <text evidence="3">Belongs to the threonine synthase family.</text>
</comment>
<dbReference type="InterPro" id="IPR036052">
    <property type="entry name" value="TrpB-like_PALP_sf"/>
</dbReference>
<dbReference type="UniPathway" id="UPA00050">
    <property type="reaction ID" value="UER00065"/>
</dbReference>
<dbReference type="PANTHER" id="PTHR43515:SF1">
    <property type="entry name" value="THREONINE SYNTHASE-LIKE 1"/>
    <property type="match status" value="1"/>
</dbReference>
<dbReference type="PANTHER" id="PTHR43515">
    <property type="entry name" value="THREONINE SYNTHASE-LIKE 1"/>
    <property type="match status" value="1"/>
</dbReference>
<comment type="caution">
    <text evidence="13">The sequence shown here is derived from an EMBL/GenBank/DDBJ whole genome shotgun (WGS) entry which is preliminary data.</text>
</comment>
<evidence type="ECO:0000256" key="5">
    <source>
        <dbReference type="ARBA" id="ARBA00018679"/>
    </source>
</evidence>
<evidence type="ECO:0000256" key="2">
    <source>
        <dbReference type="ARBA" id="ARBA00004979"/>
    </source>
</evidence>
<evidence type="ECO:0000259" key="12">
    <source>
        <dbReference type="Pfam" id="PF00291"/>
    </source>
</evidence>
<dbReference type="RefSeq" id="WP_115569788.1">
    <property type="nucleotide sequence ID" value="NZ_NXLV01000010.1"/>
</dbReference>
<dbReference type="InterPro" id="IPR000634">
    <property type="entry name" value="Ser/Thr_deHydtase_PyrdxlP-BS"/>
</dbReference>
<evidence type="ECO:0000256" key="9">
    <source>
        <dbReference type="ARBA" id="ARBA00049144"/>
    </source>
</evidence>
<dbReference type="EMBL" id="NXLV01000010">
    <property type="protein sequence ID" value="RDU70353.1"/>
    <property type="molecule type" value="Genomic_DNA"/>
</dbReference>
<evidence type="ECO:0000313" key="14">
    <source>
        <dbReference type="Proteomes" id="UP000257045"/>
    </source>
</evidence>
<evidence type="ECO:0000256" key="10">
    <source>
        <dbReference type="NCBIfam" id="TIGR00260"/>
    </source>
</evidence>
<evidence type="ECO:0000256" key="6">
    <source>
        <dbReference type="ARBA" id="ARBA00022605"/>
    </source>
</evidence>
<dbReference type="GO" id="GO:0009088">
    <property type="term" value="P:threonine biosynthetic process"/>
    <property type="evidence" value="ECO:0007669"/>
    <property type="project" value="UniProtKB-UniRule"/>
</dbReference>
<dbReference type="NCBIfam" id="TIGR00260">
    <property type="entry name" value="thrC"/>
    <property type="match status" value="1"/>
</dbReference>
<evidence type="ECO:0000256" key="3">
    <source>
        <dbReference type="ARBA" id="ARBA00005517"/>
    </source>
</evidence>
<protein>
    <recommendedName>
        <fullName evidence="5 10">Threonine synthase</fullName>
        <ecNumber evidence="4 10">4.2.3.1</ecNumber>
    </recommendedName>
</protein>
<keyword evidence="7" id="KW-0791">Threonine biosynthesis</keyword>
<dbReference type="Gene3D" id="3.40.50.1100">
    <property type="match status" value="2"/>
</dbReference>
<organism evidence="13 14">
    <name type="scientific">Helicobacter brantae</name>
    <dbReference type="NCBI Taxonomy" id="375927"/>
    <lineage>
        <taxon>Bacteria</taxon>
        <taxon>Pseudomonadati</taxon>
        <taxon>Campylobacterota</taxon>
        <taxon>Epsilonproteobacteria</taxon>
        <taxon>Campylobacterales</taxon>
        <taxon>Helicobacteraceae</taxon>
        <taxon>Helicobacter</taxon>
    </lineage>
</organism>
<dbReference type="PROSITE" id="PS00165">
    <property type="entry name" value="DEHYDRATASE_SER_THR"/>
    <property type="match status" value="1"/>
</dbReference>
<dbReference type="AlphaFoldDB" id="A0A3D8IZ62"/>
<gene>
    <name evidence="13" type="ORF">CQA58_05840</name>
</gene>
<comment type="cofactor">
    <cofactor evidence="1 11">
        <name>pyridoxal 5'-phosphate</name>
        <dbReference type="ChEBI" id="CHEBI:597326"/>
    </cofactor>
</comment>
<evidence type="ECO:0000256" key="1">
    <source>
        <dbReference type="ARBA" id="ARBA00001933"/>
    </source>
</evidence>
<dbReference type="OrthoDB" id="9763107at2"/>
<dbReference type="GO" id="GO:0030170">
    <property type="term" value="F:pyridoxal phosphate binding"/>
    <property type="evidence" value="ECO:0007669"/>
    <property type="project" value="InterPro"/>
</dbReference>
<reference evidence="13 14" key="1">
    <citation type="submission" date="2018-04" db="EMBL/GenBank/DDBJ databases">
        <title>Novel Campyloabacter and Helicobacter Species and Strains.</title>
        <authorList>
            <person name="Mannion A.J."/>
            <person name="Shen Z."/>
            <person name="Fox J.G."/>
        </authorList>
    </citation>
    <scope>NUCLEOTIDE SEQUENCE [LARGE SCALE GENOMIC DNA]</scope>
    <source>
        <strain evidence="13 14">MIT 04-9366</strain>
    </source>
</reference>
<dbReference type="Proteomes" id="UP000257045">
    <property type="component" value="Unassembled WGS sequence"/>
</dbReference>
<dbReference type="EC" id="4.2.3.1" evidence="4 10"/>
<comment type="pathway">
    <text evidence="2">Amino-acid biosynthesis; L-threonine biosynthesis; L-threonine from L-aspartate: step 5/5.</text>
</comment>
<proteinExistence type="inferred from homology"/>
<dbReference type="Pfam" id="PF00291">
    <property type="entry name" value="PALP"/>
    <property type="match status" value="1"/>
</dbReference>
<name>A0A3D8IZ62_9HELI</name>
<dbReference type="InterPro" id="IPR004450">
    <property type="entry name" value="Thr_synthase-like"/>
</dbReference>
<evidence type="ECO:0000256" key="8">
    <source>
        <dbReference type="ARBA" id="ARBA00022898"/>
    </source>
</evidence>
<feature type="modified residue" description="N6-(pyridoxal phosphate)lysine" evidence="11">
    <location>
        <position position="110"/>
    </location>
</feature>
<sequence>MEIFTQTRGGDNTPHFTLKESILSPKASFGGLYTLNSLPTIPSLQALLHLNYSELTQHIFSLLHIESQELSVALESYKSFDNPLNPAPTHKIAPNLYLQELFHGPSRAFKDMALQPLGQLFSLFAGEQKYLLLTATSGDTGPATLESFKNIDNIQVVCLYPAKGTSDVQRLQMSTQDAPNLKVIPLIGDFDDAQHTLKSLLNDEEFLQTLRERGVQTSVANSVNFGRIAFQIIYHIWGYLSLVRSGEITLGESVEFAIPSGNFGNALGAFYAKLMGVPISKIIIASNPNNILSDFIQSGIYDISHRHLLPSYSPAMDILKSSNIERVLFTLFGANRTKELMANLDAHKRYTLTSEELEVLQEHFMAGYCTDKECLQTIRELAKDNIIIDPHTANAYFIAQKLSTQKTLICSTAEWSKFSPTIAYAINGEKYSDKKALEWIAQNYHLSIPSSICALFEKEERVCSPISPQEVRGKILEWVK</sequence>
<dbReference type="GO" id="GO:0004795">
    <property type="term" value="F:threonine synthase activity"/>
    <property type="evidence" value="ECO:0007669"/>
    <property type="project" value="UniProtKB-UniRule"/>
</dbReference>
<dbReference type="InterPro" id="IPR037158">
    <property type="entry name" value="Thr_synth_N_sf"/>
</dbReference>